<dbReference type="Pfam" id="PF13622">
    <property type="entry name" value="4HBT_3"/>
    <property type="match status" value="1"/>
</dbReference>
<dbReference type="EMBL" id="LZYO01000388">
    <property type="protein sequence ID" value="ODH14020.1"/>
    <property type="molecule type" value="Genomic_DNA"/>
</dbReference>
<dbReference type="Proteomes" id="UP000242814">
    <property type="component" value="Unassembled WGS sequence"/>
</dbReference>
<accession>A0A1D2J6M7</accession>
<dbReference type="InterPro" id="IPR029069">
    <property type="entry name" value="HotDog_dom_sf"/>
</dbReference>
<sequence>MTPPAHTQAFEDAIKITPVSSHTYSANLVREWAVGNAANGGYITAILYRLAITHFQNAHPTYHSSQPRPINMQLSFLRRSLVGPAFLTVRDVKLGARISTIQVTMSQADSSFPTGSRGKKIDKVTGFVTISDPVSEAGVSAPCSWTVYPPPPDSKAPQFSPGHNGQLVPGSPWKKTILCYPEFRRASSNSEFWEPVDPRLDERRAITDQWARLRPNGPKGGLGRWTGEALAYLVDIFPVALGNLEIMTAKQMGSEPPFWFPTIALHIDFKKPLPKGGVEWLYSRITTKVVRDGRTDIEVVVMDEQGDVVALATQLGLVVGSNRNTGEKAGGSQSRTSSL</sequence>
<gene>
    <name evidence="3" type="ORF">ACO22_06730</name>
</gene>
<dbReference type="InterPro" id="IPR042171">
    <property type="entry name" value="Acyl-CoA_hotdog"/>
</dbReference>
<dbReference type="VEuPathDB" id="FungiDB:PABG_02559"/>
<dbReference type="InterPro" id="IPR049450">
    <property type="entry name" value="ACOT8-like_C"/>
</dbReference>
<dbReference type="SUPFAM" id="SSF54637">
    <property type="entry name" value="Thioesterase/thiol ester dehydrase-isomerase"/>
    <property type="match status" value="2"/>
</dbReference>
<protein>
    <recommendedName>
        <fullName evidence="5">Thioesterase domain-containing protein</fullName>
    </recommendedName>
</protein>
<dbReference type="Gene3D" id="2.40.160.210">
    <property type="entry name" value="Acyl-CoA thioesterase, double hotdog domain"/>
    <property type="match status" value="1"/>
</dbReference>
<evidence type="ECO:0008006" key="5">
    <source>
        <dbReference type="Google" id="ProtNLM"/>
    </source>
</evidence>
<dbReference type="PANTHER" id="PTHR38110:SF3">
    <property type="entry name" value="THIOESTERASE-LIKE SUPERFAMILY-DOMAIN-CONTAINING PROTEIN"/>
    <property type="match status" value="1"/>
</dbReference>
<dbReference type="PANTHER" id="PTHR38110">
    <property type="entry name" value="CHROMOSOME 23, WHOLE GENOME SHOTGUN SEQUENCE"/>
    <property type="match status" value="1"/>
</dbReference>
<dbReference type="CDD" id="cd03440">
    <property type="entry name" value="hot_dog"/>
    <property type="match status" value="1"/>
</dbReference>
<organism evidence="3 4">
    <name type="scientific">Paracoccidioides brasiliensis</name>
    <dbReference type="NCBI Taxonomy" id="121759"/>
    <lineage>
        <taxon>Eukaryota</taxon>
        <taxon>Fungi</taxon>
        <taxon>Dikarya</taxon>
        <taxon>Ascomycota</taxon>
        <taxon>Pezizomycotina</taxon>
        <taxon>Eurotiomycetes</taxon>
        <taxon>Eurotiomycetidae</taxon>
        <taxon>Onygenales</taxon>
        <taxon>Ajellomycetaceae</taxon>
        <taxon>Paracoccidioides</taxon>
    </lineage>
</organism>
<dbReference type="AlphaFoldDB" id="A0A1D2J6M7"/>
<evidence type="ECO:0000313" key="4">
    <source>
        <dbReference type="Proteomes" id="UP000242814"/>
    </source>
</evidence>
<comment type="caution">
    <text evidence="3">The sequence shown here is derived from an EMBL/GenBank/DDBJ whole genome shotgun (WGS) entry which is preliminary data.</text>
</comment>
<dbReference type="VEuPathDB" id="FungiDB:PADG_00987"/>
<dbReference type="InterPro" id="IPR049449">
    <property type="entry name" value="TesB_ACOT8-like_N"/>
</dbReference>
<name>A0A1D2J6M7_PARBR</name>
<feature type="domain" description="Acyl-CoA thioesterase-like C-terminal" evidence="2">
    <location>
        <begin position="182"/>
        <end position="318"/>
    </location>
</feature>
<dbReference type="Pfam" id="PF20789">
    <property type="entry name" value="4HBT_3C"/>
    <property type="match status" value="1"/>
</dbReference>
<evidence type="ECO:0000259" key="2">
    <source>
        <dbReference type="Pfam" id="PF20789"/>
    </source>
</evidence>
<reference evidence="3 4" key="1">
    <citation type="submission" date="2016-06" db="EMBL/GenBank/DDBJ databases">
        <authorList>
            <person name="Kjaerup R.B."/>
            <person name="Dalgaard T.S."/>
            <person name="Juul-Madsen H.R."/>
        </authorList>
    </citation>
    <scope>NUCLEOTIDE SEQUENCE [LARGE SCALE GENOMIC DNA]</scope>
    <source>
        <strain evidence="3 4">Pb300</strain>
    </source>
</reference>
<feature type="domain" description="Acyl-CoA thioesterase-like N-terminal HotDog" evidence="1">
    <location>
        <begin position="30"/>
        <end position="109"/>
    </location>
</feature>
<dbReference type="InterPro" id="IPR052389">
    <property type="entry name" value="Sec_Metab_Biosynth-Assoc"/>
</dbReference>
<evidence type="ECO:0000259" key="1">
    <source>
        <dbReference type="Pfam" id="PF13622"/>
    </source>
</evidence>
<evidence type="ECO:0000313" key="3">
    <source>
        <dbReference type="EMBL" id="ODH14020.1"/>
    </source>
</evidence>
<proteinExistence type="predicted"/>